<dbReference type="Gene3D" id="3.30.1370.10">
    <property type="entry name" value="K Homology domain, type 1"/>
    <property type="match status" value="2"/>
</dbReference>
<evidence type="ECO:0000313" key="5">
    <source>
        <dbReference type="Ensembl" id="ENSAMXP00005013252.1"/>
    </source>
</evidence>
<proteinExistence type="predicted"/>
<evidence type="ECO:0000313" key="6">
    <source>
        <dbReference type="Proteomes" id="UP000694621"/>
    </source>
</evidence>
<dbReference type="PANTHER" id="PTHR10288">
    <property type="entry name" value="KH DOMAIN CONTAINING RNA BINDING PROTEIN"/>
    <property type="match status" value="1"/>
</dbReference>
<keyword evidence="2" id="KW-0694">RNA-binding</keyword>
<organism evidence="5 6">
    <name type="scientific">Astyanax mexicanus</name>
    <name type="common">Blind cave fish</name>
    <name type="synonym">Astyanax fasciatus mexicanus</name>
    <dbReference type="NCBI Taxonomy" id="7994"/>
    <lineage>
        <taxon>Eukaryota</taxon>
        <taxon>Metazoa</taxon>
        <taxon>Chordata</taxon>
        <taxon>Craniata</taxon>
        <taxon>Vertebrata</taxon>
        <taxon>Euteleostomi</taxon>
        <taxon>Actinopterygii</taxon>
        <taxon>Neopterygii</taxon>
        <taxon>Teleostei</taxon>
        <taxon>Ostariophysi</taxon>
        <taxon>Characiformes</taxon>
        <taxon>Characoidei</taxon>
        <taxon>Acestrorhamphidae</taxon>
        <taxon>Acestrorhamphinae</taxon>
        <taxon>Astyanax</taxon>
    </lineage>
</organism>
<dbReference type="PROSITE" id="PS50084">
    <property type="entry name" value="KH_TYPE_1"/>
    <property type="match status" value="1"/>
</dbReference>
<dbReference type="AlphaFoldDB" id="A0A8B9HH49"/>
<dbReference type="Pfam" id="PF00013">
    <property type="entry name" value="KH_1"/>
    <property type="match status" value="1"/>
</dbReference>
<dbReference type="Ensembl" id="ENSAMXT00005014660.1">
    <property type="protein sequence ID" value="ENSAMXP00005013252.1"/>
    <property type="gene ID" value="ENSAMXG00005007084.1"/>
</dbReference>
<feature type="region of interest" description="Disordered" evidence="3">
    <location>
        <begin position="1"/>
        <end position="32"/>
    </location>
</feature>
<reference evidence="5" key="1">
    <citation type="submission" date="2025-08" db="UniProtKB">
        <authorList>
            <consortium name="Ensembl"/>
        </authorList>
    </citation>
    <scope>IDENTIFICATION</scope>
</reference>
<feature type="region of interest" description="Disordered" evidence="3">
    <location>
        <begin position="238"/>
        <end position="257"/>
    </location>
</feature>
<dbReference type="SUPFAM" id="SSF54791">
    <property type="entry name" value="Eukaryotic type KH-domain (KH-domain type I)"/>
    <property type="match status" value="1"/>
</dbReference>
<dbReference type="InterPro" id="IPR036612">
    <property type="entry name" value="KH_dom_type_1_sf"/>
</dbReference>
<sequence length="257" mass="27743">MDMDPDTPQPSRSGRDPRLPGPSGELSGFRNKPPDFPLRMLVPSQFIGAIIGKEGLTIKNLTKQTQAKVDIHRKENAGAAEKPITIHSTPEGCSAACRMILQIMQKEANDTKVTVEIPLKILAHNSLVGRDLISNDVSVYIADRTITVKGSVDACCRAEEEIMKKLREAYDNDTSAVNVSLIHGMNLNTLGIFSSGLSMLPSNSSPYRTPNTPHTAYSPIMGHSANLAGLYGRSPAAAHTHSHSVSTSHSHILTLTQ</sequence>
<dbReference type="GO" id="GO:0003723">
    <property type="term" value="F:RNA binding"/>
    <property type="evidence" value="ECO:0007669"/>
    <property type="project" value="UniProtKB-UniRule"/>
</dbReference>
<keyword evidence="1" id="KW-0677">Repeat</keyword>
<dbReference type="CDD" id="cd22491">
    <property type="entry name" value="KH-I_IGF2BP2_rpt1"/>
    <property type="match status" value="1"/>
</dbReference>
<feature type="domain" description="K Homology" evidence="4">
    <location>
        <begin position="111"/>
        <end position="167"/>
    </location>
</feature>
<dbReference type="InterPro" id="IPR004087">
    <property type="entry name" value="KH_dom"/>
</dbReference>
<accession>A0A8B9HH49</accession>
<dbReference type="InterPro" id="IPR004088">
    <property type="entry name" value="KH_dom_type_1"/>
</dbReference>
<dbReference type="Proteomes" id="UP000694621">
    <property type="component" value="Unplaced"/>
</dbReference>
<evidence type="ECO:0000256" key="2">
    <source>
        <dbReference type="PROSITE-ProRule" id="PRU00117"/>
    </source>
</evidence>
<evidence type="ECO:0000256" key="1">
    <source>
        <dbReference type="ARBA" id="ARBA00022737"/>
    </source>
</evidence>
<evidence type="ECO:0000256" key="3">
    <source>
        <dbReference type="SAM" id="MobiDB-lite"/>
    </source>
</evidence>
<evidence type="ECO:0000259" key="4">
    <source>
        <dbReference type="SMART" id="SM00322"/>
    </source>
</evidence>
<protein>
    <submittedName>
        <fullName evidence="5">Insulin-like growth factor 2 mRNA binding protein 2a</fullName>
    </submittedName>
</protein>
<dbReference type="SMART" id="SM00322">
    <property type="entry name" value="KH"/>
    <property type="match status" value="2"/>
</dbReference>
<name>A0A8B9HH49_ASTMX</name>
<feature type="domain" description="K Homology" evidence="4">
    <location>
        <begin position="34"/>
        <end position="105"/>
    </location>
</feature>